<protein>
    <submittedName>
        <fullName evidence="2">Uncharacterized protein</fullName>
    </submittedName>
</protein>
<sequence length="39" mass="4520">MIFLLLVCCCSQVRTSHYLSVFNTLRAWVAKTFSMCEAF</sequence>
<reference evidence="2" key="1">
    <citation type="submission" date="2014-11" db="EMBL/GenBank/DDBJ databases">
        <authorList>
            <person name="Amaro Gonzalez C."/>
        </authorList>
    </citation>
    <scope>NUCLEOTIDE SEQUENCE</scope>
</reference>
<dbReference type="AlphaFoldDB" id="A0A0E9X8S5"/>
<feature type="chain" id="PRO_5012610427" evidence="1">
    <location>
        <begin position="16"/>
        <end position="39"/>
    </location>
</feature>
<keyword evidence="1" id="KW-0732">Signal</keyword>
<reference evidence="2" key="2">
    <citation type="journal article" date="2015" name="Fish Shellfish Immunol.">
        <title>Early steps in the European eel (Anguilla anguilla)-Vibrio vulnificus interaction in the gills: Role of the RtxA13 toxin.</title>
        <authorList>
            <person name="Callol A."/>
            <person name="Pajuelo D."/>
            <person name="Ebbesson L."/>
            <person name="Teles M."/>
            <person name="MacKenzie S."/>
            <person name="Amaro C."/>
        </authorList>
    </citation>
    <scope>NUCLEOTIDE SEQUENCE</scope>
</reference>
<dbReference type="EMBL" id="GBXM01009420">
    <property type="protein sequence ID" value="JAH99157.1"/>
    <property type="molecule type" value="Transcribed_RNA"/>
</dbReference>
<proteinExistence type="predicted"/>
<accession>A0A0E9X8S5</accession>
<evidence type="ECO:0000313" key="2">
    <source>
        <dbReference type="EMBL" id="JAH99157.1"/>
    </source>
</evidence>
<name>A0A0E9X8S5_ANGAN</name>
<organism evidence="2">
    <name type="scientific">Anguilla anguilla</name>
    <name type="common">European freshwater eel</name>
    <name type="synonym">Muraena anguilla</name>
    <dbReference type="NCBI Taxonomy" id="7936"/>
    <lineage>
        <taxon>Eukaryota</taxon>
        <taxon>Metazoa</taxon>
        <taxon>Chordata</taxon>
        <taxon>Craniata</taxon>
        <taxon>Vertebrata</taxon>
        <taxon>Euteleostomi</taxon>
        <taxon>Actinopterygii</taxon>
        <taxon>Neopterygii</taxon>
        <taxon>Teleostei</taxon>
        <taxon>Anguilliformes</taxon>
        <taxon>Anguillidae</taxon>
        <taxon>Anguilla</taxon>
    </lineage>
</organism>
<feature type="signal peptide" evidence="1">
    <location>
        <begin position="1"/>
        <end position="15"/>
    </location>
</feature>
<evidence type="ECO:0000256" key="1">
    <source>
        <dbReference type="SAM" id="SignalP"/>
    </source>
</evidence>